<dbReference type="NCBIfam" id="TIGR01512">
    <property type="entry name" value="ATPase-IB2_Cd"/>
    <property type="match status" value="1"/>
</dbReference>
<keyword evidence="10" id="KW-0460">Magnesium</keyword>
<dbReference type="InterPro" id="IPR023298">
    <property type="entry name" value="ATPase_P-typ_TM_dom_sf"/>
</dbReference>
<dbReference type="AlphaFoldDB" id="A0AAC9FKB6"/>
<dbReference type="Pfam" id="PF00403">
    <property type="entry name" value="HMA"/>
    <property type="match status" value="1"/>
</dbReference>
<dbReference type="InterPro" id="IPR021993">
    <property type="entry name" value="ATPase-cat-bd"/>
</dbReference>
<evidence type="ECO:0000256" key="15">
    <source>
        <dbReference type="RuleBase" id="RU362081"/>
    </source>
</evidence>
<evidence type="ECO:0000256" key="3">
    <source>
        <dbReference type="ARBA" id="ARBA00022448"/>
    </source>
</evidence>
<keyword evidence="5" id="KW-0597">Phosphoprotein</keyword>
<keyword evidence="7 15" id="KW-0479">Metal-binding</keyword>
<dbReference type="InterPro" id="IPR059000">
    <property type="entry name" value="ATPase_P-type_domA"/>
</dbReference>
<keyword evidence="12 15" id="KW-1133">Transmembrane helix</keyword>
<dbReference type="PANTHER" id="PTHR43520">
    <property type="entry name" value="ATP7, ISOFORM B"/>
    <property type="match status" value="1"/>
</dbReference>
<dbReference type="SUPFAM" id="SSF56784">
    <property type="entry name" value="HAD-like"/>
    <property type="match status" value="1"/>
</dbReference>
<dbReference type="GO" id="GO:0005886">
    <property type="term" value="C:plasma membrane"/>
    <property type="evidence" value="ECO:0007669"/>
    <property type="project" value="UniProtKB-SubCell"/>
</dbReference>
<dbReference type="PANTHER" id="PTHR43520:SF5">
    <property type="entry name" value="CATION-TRANSPORTING P-TYPE ATPASE-RELATED"/>
    <property type="match status" value="1"/>
</dbReference>
<feature type="transmembrane region" description="Helical" evidence="15">
    <location>
        <begin position="242"/>
        <end position="264"/>
    </location>
</feature>
<keyword evidence="6 15" id="KW-0812">Transmembrane</keyword>
<evidence type="ECO:0000256" key="14">
    <source>
        <dbReference type="ARBA" id="ARBA00023136"/>
    </source>
</evidence>
<dbReference type="NCBIfam" id="TIGR01494">
    <property type="entry name" value="ATPase_P-type"/>
    <property type="match status" value="2"/>
</dbReference>
<dbReference type="GO" id="GO:0005507">
    <property type="term" value="F:copper ion binding"/>
    <property type="evidence" value="ECO:0007669"/>
    <property type="project" value="TreeGrafter"/>
</dbReference>
<feature type="transmembrane region" description="Helical" evidence="15">
    <location>
        <begin position="208"/>
        <end position="230"/>
    </location>
</feature>
<organism evidence="17 18">
    <name type="scientific">Aeromonas veronii</name>
    <dbReference type="NCBI Taxonomy" id="654"/>
    <lineage>
        <taxon>Bacteria</taxon>
        <taxon>Pseudomonadati</taxon>
        <taxon>Pseudomonadota</taxon>
        <taxon>Gammaproteobacteria</taxon>
        <taxon>Aeromonadales</taxon>
        <taxon>Aeromonadaceae</taxon>
        <taxon>Aeromonas</taxon>
    </lineage>
</organism>
<dbReference type="GO" id="GO:0016887">
    <property type="term" value="F:ATP hydrolysis activity"/>
    <property type="evidence" value="ECO:0007669"/>
    <property type="project" value="InterPro"/>
</dbReference>
<dbReference type="SUPFAM" id="SSF81665">
    <property type="entry name" value="Calcium ATPase, transmembrane domain M"/>
    <property type="match status" value="1"/>
</dbReference>
<dbReference type="PROSITE" id="PS50846">
    <property type="entry name" value="HMA_2"/>
    <property type="match status" value="1"/>
</dbReference>
<dbReference type="InterPro" id="IPR023299">
    <property type="entry name" value="ATPase_P-typ_cyto_dom_N"/>
</dbReference>
<feature type="transmembrane region" description="Helical" evidence="15">
    <location>
        <begin position="449"/>
        <end position="473"/>
    </location>
</feature>
<keyword evidence="9 15" id="KW-0067">ATP-binding</keyword>
<evidence type="ECO:0000256" key="9">
    <source>
        <dbReference type="ARBA" id="ARBA00022840"/>
    </source>
</evidence>
<dbReference type="GO" id="GO:0043682">
    <property type="term" value="F:P-type divalent copper transporter activity"/>
    <property type="evidence" value="ECO:0007669"/>
    <property type="project" value="TreeGrafter"/>
</dbReference>
<evidence type="ECO:0000256" key="6">
    <source>
        <dbReference type="ARBA" id="ARBA00022692"/>
    </source>
</evidence>
<evidence type="ECO:0000313" key="17">
    <source>
        <dbReference type="EMBL" id="ANB51502.1"/>
    </source>
</evidence>
<dbReference type="InterPro" id="IPR008250">
    <property type="entry name" value="ATPase_P-typ_transduc_dom_A_sf"/>
</dbReference>
<feature type="transmembrane region" description="Helical" evidence="15">
    <location>
        <begin position="177"/>
        <end position="196"/>
    </location>
</feature>
<dbReference type="SUPFAM" id="SSF55008">
    <property type="entry name" value="HMA, heavy metal-associated domain"/>
    <property type="match status" value="1"/>
</dbReference>
<comment type="similarity">
    <text evidence="2 15">Belongs to the cation transport ATPase (P-type) (TC 3.A.3) family. Type IB subfamily.</text>
</comment>
<dbReference type="RefSeq" id="WP_064337951.1">
    <property type="nucleotide sequence ID" value="NZ_AP022281.1"/>
</dbReference>
<dbReference type="InterPro" id="IPR006121">
    <property type="entry name" value="HMA_dom"/>
</dbReference>
<dbReference type="PRINTS" id="PR00119">
    <property type="entry name" value="CATATPASE"/>
</dbReference>
<evidence type="ECO:0000256" key="10">
    <source>
        <dbReference type="ARBA" id="ARBA00022842"/>
    </source>
</evidence>
<feature type="transmembrane region" description="Helical" evidence="15">
    <location>
        <begin position="745"/>
        <end position="765"/>
    </location>
</feature>
<keyword evidence="14 15" id="KW-0472">Membrane</keyword>
<dbReference type="EMBL" id="CP014774">
    <property type="protein sequence ID" value="ANB51502.1"/>
    <property type="molecule type" value="Genomic_DNA"/>
</dbReference>
<dbReference type="PROSITE" id="PS00154">
    <property type="entry name" value="ATPASE_E1_E2"/>
    <property type="match status" value="1"/>
</dbReference>
<dbReference type="NCBIfam" id="TIGR01511">
    <property type="entry name" value="ATPase-IB1_Cu"/>
    <property type="match status" value="1"/>
</dbReference>
<dbReference type="FunFam" id="2.70.150.10:FF:000002">
    <property type="entry name" value="Copper-transporting ATPase 1, putative"/>
    <property type="match status" value="1"/>
</dbReference>
<dbReference type="Pfam" id="PF00122">
    <property type="entry name" value="E1-E2_ATPase"/>
    <property type="match status" value="1"/>
</dbReference>
<dbReference type="InterPro" id="IPR027256">
    <property type="entry name" value="P-typ_ATPase_IB"/>
</dbReference>
<dbReference type="GO" id="GO:0005524">
    <property type="term" value="F:ATP binding"/>
    <property type="evidence" value="ECO:0007669"/>
    <property type="project" value="UniProtKB-UniRule"/>
</dbReference>
<feature type="transmembrane region" description="Helical" evidence="15">
    <location>
        <begin position="270"/>
        <end position="288"/>
    </location>
</feature>
<reference evidence="17 18" key="1">
    <citation type="journal article" date="2016" name="J. Clin. Microbiol.">
        <title>Detection and Whole-Genome Sequencing of Carbapenemase-Producing Aeromonas hydrophila Isolates from Routine Perirectal Surveillance Culture.</title>
        <authorList>
            <person name="Hughes H.Y."/>
            <person name="Conlan S.P."/>
            <person name="Lau A.F."/>
            <person name="Dekker J.P."/>
            <person name="Michelin A.V."/>
            <person name="Youn J.H."/>
            <person name="Henderson D.K."/>
            <person name="Frank K.M."/>
            <person name="Segre J.A."/>
            <person name="Palmore T.N."/>
        </authorList>
    </citation>
    <scope>NUCLEOTIDE SEQUENCE [LARGE SCALE GENOMIC DNA]</scope>
    <source>
        <strain evidence="17 18">AVNIH1</strain>
    </source>
</reference>
<dbReference type="Pfam" id="PF00702">
    <property type="entry name" value="Hydrolase"/>
    <property type="match status" value="1"/>
</dbReference>
<evidence type="ECO:0000313" key="18">
    <source>
        <dbReference type="Proteomes" id="UP000076809"/>
    </source>
</evidence>
<dbReference type="Gene3D" id="3.30.70.100">
    <property type="match status" value="1"/>
</dbReference>
<dbReference type="CDD" id="cd02079">
    <property type="entry name" value="P-type_ATPase_HM"/>
    <property type="match status" value="1"/>
</dbReference>
<keyword evidence="3" id="KW-0813">Transport</keyword>
<name>A0AAC9FKB6_AERVE</name>
<dbReference type="InterPro" id="IPR001757">
    <property type="entry name" value="P_typ_ATPase"/>
</dbReference>
<dbReference type="InterPro" id="IPR036412">
    <property type="entry name" value="HAD-like_sf"/>
</dbReference>
<dbReference type="Pfam" id="PF12156">
    <property type="entry name" value="ATPase-cat_bd"/>
    <property type="match status" value="1"/>
</dbReference>
<keyword evidence="11" id="KW-1278">Translocase</keyword>
<gene>
    <name evidence="17" type="ORF">WM43_01810</name>
</gene>
<evidence type="ECO:0000256" key="12">
    <source>
        <dbReference type="ARBA" id="ARBA00022989"/>
    </source>
</evidence>
<evidence type="ECO:0000256" key="2">
    <source>
        <dbReference type="ARBA" id="ARBA00006024"/>
    </source>
</evidence>
<evidence type="ECO:0000256" key="4">
    <source>
        <dbReference type="ARBA" id="ARBA00022475"/>
    </source>
</evidence>
<dbReference type="SUPFAM" id="SSF81653">
    <property type="entry name" value="Calcium ATPase, transduction domain A"/>
    <property type="match status" value="1"/>
</dbReference>
<dbReference type="InterPro" id="IPR023214">
    <property type="entry name" value="HAD_sf"/>
</dbReference>
<evidence type="ECO:0000256" key="13">
    <source>
        <dbReference type="ARBA" id="ARBA00023065"/>
    </source>
</evidence>
<keyword evidence="4 15" id="KW-1003">Cell membrane</keyword>
<evidence type="ECO:0000259" key="16">
    <source>
        <dbReference type="PROSITE" id="PS50846"/>
    </source>
</evidence>
<dbReference type="Gene3D" id="3.40.50.1000">
    <property type="entry name" value="HAD superfamily/HAD-like"/>
    <property type="match status" value="1"/>
</dbReference>
<dbReference type="NCBIfam" id="TIGR01525">
    <property type="entry name" value="ATPase-IB_hvy"/>
    <property type="match status" value="1"/>
</dbReference>
<dbReference type="GO" id="GO:0055070">
    <property type="term" value="P:copper ion homeostasis"/>
    <property type="evidence" value="ECO:0007669"/>
    <property type="project" value="TreeGrafter"/>
</dbReference>
<dbReference type="InterPro" id="IPR018303">
    <property type="entry name" value="ATPase_P-typ_P_site"/>
</dbReference>
<evidence type="ECO:0000256" key="1">
    <source>
        <dbReference type="ARBA" id="ARBA00004651"/>
    </source>
</evidence>
<feature type="domain" description="HMA" evidence="16">
    <location>
        <begin position="89"/>
        <end position="155"/>
    </location>
</feature>
<feature type="transmembrane region" description="Helical" evidence="15">
    <location>
        <begin position="426"/>
        <end position="443"/>
    </location>
</feature>
<evidence type="ECO:0000256" key="5">
    <source>
        <dbReference type="ARBA" id="ARBA00022553"/>
    </source>
</evidence>
<keyword evidence="13" id="KW-0406">Ion transport</keyword>
<protein>
    <submittedName>
        <fullName evidence="17">ATPase P</fullName>
    </submittedName>
</protein>
<dbReference type="Gene3D" id="3.40.1110.10">
    <property type="entry name" value="Calcium-transporting ATPase, cytoplasmic domain N"/>
    <property type="match status" value="1"/>
</dbReference>
<dbReference type="Proteomes" id="UP000076809">
    <property type="component" value="Chromosome"/>
</dbReference>
<proteinExistence type="inferred from homology"/>
<dbReference type="CDD" id="cd00371">
    <property type="entry name" value="HMA"/>
    <property type="match status" value="1"/>
</dbReference>
<accession>A0AAC9FKB6</accession>
<comment type="subcellular location">
    <subcellularLocation>
        <location evidence="1">Cell membrane</location>
        <topology evidence="1">Multi-pass membrane protein</topology>
    </subcellularLocation>
</comment>
<evidence type="ECO:0000256" key="11">
    <source>
        <dbReference type="ARBA" id="ARBA00022967"/>
    </source>
</evidence>
<keyword evidence="8 15" id="KW-0547">Nucleotide-binding</keyword>
<dbReference type="InterPro" id="IPR036163">
    <property type="entry name" value="HMA_dom_sf"/>
</dbReference>
<dbReference type="Gene3D" id="2.70.150.10">
    <property type="entry name" value="Calcium-transporting ATPase, cytoplasmic transduction domain A"/>
    <property type="match status" value="1"/>
</dbReference>
<sequence length="794" mass="86677">MTPCFHCGEPVPANSGYSLEIKGIVRPMCCPGCQAVAETIMECGLASYYDHRTAPGTKGDLVPEELAALTHYDLAEVQQEFVTDSGTLREIQLTVEGLTCAACAWLIERHLMTLGGLRYINVNTTTHRARIKWDPDQLSLSDILKGFAQIGYRAYPFQTHQQEALYAKEVRSYMFRLALAGLGSMQVMMCAVALYMDLFISVEDEFMVYFKWISLLLSTPIMIYSAQPFYVGAWRSLKQGHLSMDVSVSLALIGAFIASMWATVFNTGEVYYDSITMFVFFLLLGRFLELRARRKASESSSNLARLVPIMATRIDDEGEHEVAAKTLQVGDRVRVLAGATLPADGIIVEGQASLNESMLTGEQLPLLKQLGEQVYAGTINTDAPLQIRVSHRIEESRIAQIMRLQDHALDDKPAIAQMADQLSRHFILVLLIIAAAVWTFWHFHQPDQAFWVTLAVLVATCPCALSLATPTALTSATANLTRNGILLRRGHVLDVLTKANRIVMDKTGTLTTGEISLTGTTTLADVEEAHCLAIARAMEAQSEHPIARAFRLPTDNITVLPSAREITPVIGHGITALVDGVRYRIGSARWLGLDPAQERGRGLAIYLADEQQVLARFNLEDTLRPDARALIAAFKAAGLQTTVLTGDSSLQADEIARELGVDELVKGVSPDGKLAYLKAREAQGDISIMVGDGINDAPVLAGAHASFAMAGGTDLAKNSADAILLADDLSRLLEARVLAMRTRKIIIENFAWSIGYNLLVLPLAACGWLPPYLAAAGMSLSSLIVVTNSMRLNR</sequence>
<evidence type="ECO:0000256" key="7">
    <source>
        <dbReference type="ARBA" id="ARBA00022723"/>
    </source>
</evidence>
<evidence type="ECO:0000256" key="8">
    <source>
        <dbReference type="ARBA" id="ARBA00022741"/>
    </source>
</evidence>